<organism evidence="1 2">
    <name type="scientific">Ancylostoma ceylanicum</name>
    <dbReference type="NCBI Taxonomy" id="53326"/>
    <lineage>
        <taxon>Eukaryota</taxon>
        <taxon>Metazoa</taxon>
        <taxon>Ecdysozoa</taxon>
        <taxon>Nematoda</taxon>
        <taxon>Chromadorea</taxon>
        <taxon>Rhabditida</taxon>
        <taxon>Rhabditina</taxon>
        <taxon>Rhabditomorpha</taxon>
        <taxon>Strongyloidea</taxon>
        <taxon>Ancylostomatidae</taxon>
        <taxon>Ancylostomatinae</taxon>
        <taxon>Ancylostoma</taxon>
    </lineage>
</organism>
<name>A0A016U7M5_9BILA</name>
<protein>
    <submittedName>
        <fullName evidence="1">Uncharacterized protein</fullName>
    </submittedName>
</protein>
<reference evidence="2" key="1">
    <citation type="journal article" date="2015" name="Nat. Genet.">
        <title>The genome and transcriptome of the zoonotic hookworm Ancylostoma ceylanicum identify infection-specific gene families.</title>
        <authorList>
            <person name="Schwarz E.M."/>
            <person name="Hu Y."/>
            <person name="Antoshechkin I."/>
            <person name="Miller M.M."/>
            <person name="Sternberg P.W."/>
            <person name="Aroian R.V."/>
        </authorList>
    </citation>
    <scope>NUCLEOTIDE SEQUENCE</scope>
    <source>
        <strain evidence="2">HY135</strain>
    </source>
</reference>
<sequence length="70" mass="7435">MKTRSIIDQQHGWPSGLSSGFSINHDSGQTFADSITYCLMLVSFQVIAPDGVPVVLATTTAWELAHEGGG</sequence>
<proteinExistence type="predicted"/>
<dbReference type="AlphaFoldDB" id="A0A016U7M5"/>
<dbReference type="Proteomes" id="UP000024635">
    <property type="component" value="Unassembled WGS sequence"/>
</dbReference>
<keyword evidence="2" id="KW-1185">Reference proteome</keyword>
<dbReference type="EMBL" id="JARK01001391">
    <property type="protein sequence ID" value="EYC10558.1"/>
    <property type="molecule type" value="Genomic_DNA"/>
</dbReference>
<comment type="caution">
    <text evidence="1">The sequence shown here is derived from an EMBL/GenBank/DDBJ whole genome shotgun (WGS) entry which is preliminary data.</text>
</comment>
<gene>
    <name evidence="1" type="primary">Acey_s0055.g2626</name>
    <name evidence="1" type="ORF">Y032_0055g2626</name>
</gene>
<dbReference type="OrthoDB" id="5800536at2759"/>
<evidence type="ECO:0000313" key="1">
    <source>
        <dbReference type="EMBL" id="EYC10558.1"/>
    </source>
</evidence>
<evidence type="ECO:0000313" key="2">
    <source>
        <dbReference type="Proteomes" id="UP000024635"/>
    </source>
</evidence>
<accession>A0A016U7M5</accession>